<gene>
    <name evidence="2" type="ORF">BASA50_006788</name>
</gene>
<dbReference type="Proteomes" id="UP001648503">
    <property type="component" value="Unassembled WGS sequence"/>
</dbReference>
<reference evidence="2 3" key="1">
    <citation type="submission" date="2021-02" db="EMBL/GenBank/DDBJ databases">
        <title>Variation within the Batrachochytrium salamandrivorans European outbreak.</title>
        <authorList>
            <person name="Kelly M."/>
            <person name="Pasmans F."/>
            <person name="Shea T.P."/>
            <person name="Munoz J.F."/>
            <person name="Carranza S."/>
            <person name="Cuomo C.A."/>
            <person name="Martel A."/>
        </authorList>
    </citation>
    <scope>NUCLEOTIDE SEQUENCE [LARGE SCALE GENOMIC DNA]</scope>
    <source>
        <strain evidence="2 3">AMFP18/2</strain>
    </source>
</reference>
<feature type="signal peptide" evidence="1">
    <location>
        <begin position="1"/>
        <end position="18"/>
    </location>
</feature>
<protein>
    <recommendedName>
        <fullName evidence="4">BAR domain-containing protein</fullName>
    </recommendedName>
</protein>
<sequence length="272" mass="30112">MQFLHLFSFVVVASYAVALPQPAGLSEKYSNSANTTLASGLEARSYQPGSNSQKNSATLVSLKRRDNSGSNPNPFSVPFTDSGILTINLASTIDKARYGSYSFLRVEKEAGRKIKGPVGDMLARYIGMSTYVNAALNRWEIEWAPDIRGAIKSGLGDDKYSKVLPGLKKSTERWKYRYYRGAEGIFNDAEKISKGSGSATDHLQHTEKLAKLTLHNHMSLLWELISLLKKFEDGKTLLGHLIDINRSVSAFFLEHTKLYDEVMAGLKAIPSQ</sequence>
<proteinExistence type="predicted"/>
<accession>A0ABQ8F8V6</accession>
<dbReference type="EMBL" id="JAFCIX010000338">
    <property type="protein sequence ID" value="KAH6594197.1"/>
    <property type="molecule type" value="Genomic_DNA"/>
</dbReference>
<feature type="chain" id="PRO_5045710880" description="BAR domain-containing protein" evidence="1">
    <location>
        <begin position="19"/>
        <end position="272"/>
    </location>
</feature>
<evidence type="ECO:0008006" key="4">
    <source>
        <dbReference type="Google" id="ProtNLM"/>
    </source>
</evidence>
<comment type="caution">
    <text evidence="2">The sequence shown here is derived from an EMBL/GenBank/DDBJ whole genome shotgun (WGS) entry which is preliminary data.</text>
</comment>
<keyword evidence="1" id="KW-0732">Signal</keyword>
<organism evidence="2 3">
    <name type="scientific">Batrachochytrium salamandrivorans</name>
    <dbReference type="NCBI Taxonomy" id="1357716"/>
    <lineage>
        <taxon>Eukaryota</taxon>
        <taxon>Fungi</taxon>
        <taxon>Fungi incertae sedis</taxon>
        <taxon>Chytridiomycota</taxon>
        <taxon>Chytridiomycota incertae sedis</taxon>
        <taxon>Chytridiomycetes</taxon>
        <taxon>Rhizophydiales</taxon>
        <taxon>Rhizophydiales incertae sedis</taxon>
        <taxon>Batrachochytrium</taxon>
    </lineage>
</organism>
<evidence type="ECO:0000313" key="2">
    <source>
        <dbReference type="EMBL" id="KAH6594197.1"/>
    </source>
</evidence>
<evidence type="ECO:0000256" key="1">
    <source>
        <dbReference type="SAM" id="SignalP"/>
    </source>
</evidence>
<keyword evidence="3" id="KW-1185">Reference proteome</keyword>
<evidence type="ECO:0000313" key="3">
    <source>
        <dbReference type="Proteomes" id="UP001648503"/>
    </source>
</evidence>
<name>A0ABQ8F8V6_9FUNG</name>